<feature type="coiled-coil region" evidence="1">
    <location>
        <begin position="251"/>
        <end position="278"/>
    </location>
</feature>
<evidence type="ECO:0000256" key="1">
    <source>
        <dbReference type="SAM" id="Coils"/>
    </source>
</evidence>
<keyword evidence="2" id="KW-1133">Transmembrane helix</keyword>
<evidence type="ECO:0000313" key="4">
    <source>
        <dbReference type="EMBL" id="KAL1530492.1"/>
    </source>
</evidence>
<dbReference type="EMBL" id="JBGBPQ010000028">
    <property type="protein sequence ID" value="KAL1496889.1"/>
    <property type="molecule type" value="Genomic_DNA"/>
</dbReference>
<protein>
    <submittedName>
        <fullName evidence="3">Uncharacterized protein</fullName>
    </submittedName>
</protein>
<dbReference type="AlphaFoldDB" id="A0AB34IGB9"/>
<evidence type="ECO:0000313" key="3">
    <source>
        <dbReference type="EMBL" id="KAL1496889.1"/>
    </source>
</evidence>
<keyword evidence="1" id="KW-0175">Coiled coil</keyword>
<reference evidence="3 5" key="1">
    <citation type="journal article" date="2024" name="Science">
        <title>Giant polyketide synthase enzymes in the biosynthesis of giant marine polyether toxins.</title>
        <authorList>
            <person name="Fallon T.R."/>
            <person name="Shende V.V."/>
            <person name="Wierzbicki I.H."/>
            <person name="Pendleton A.L."/>
            <person name="Watervoot N.F."/>
            <person name="Auber R.P."/>
            <person name="Gonzalez D.J."/>
            <person name="Wisecaver J.H."/>
            <person name="Moore B.S."/>
        </authorList>
    </citation>
    <scope>NUCLEOTIDE SEQUENCE [LARGE SCALE GENOMIC DNA]</scope>
    <source>
        <strain evidence="3 5">12B1</strain>
    </source>
</reference>
<dbReference type="Proteomes" id="UP001515480">
    <property type="component" value="Unassembled WGS sequence"/>
</dbReference>
<keyword evidence="5" id="KW-1185">Reference proteome</keyword>
<feature type="transmembrane region" description="Helical" evidence="2">
    <location>
        <begin position="819"/>
        <end position="837"/>
    </location>
</feature>
<feature type="transmembrane region" description="Helical" evidence="2">
    <location>
        <begin position="531"/>
        <end position="553"/>
    </location>
</feature>
<accession>A0AB34IGB9</accession>
<comment type="caution">
    <text evidence="3">The sequence shown here is derived from an EMBL/GenBank/DDBJ whole genome shotgun (WGS) entry which is preliminary data.</text>
</comment>
<dbReference type="EMBL" id="JBGBPQ010000001">
    <property type="protein sequence ID" value="KAL1530492.1"/>
    <property type="molecule type" value="Genomic_DNA"/>
</dbReference>
<gene>
    <name evidence="4" type="ORF">AB1Y20_001393</name>
    <name evidence="3" type="ORF">AB1Y20_014469</name>
</gene>
<keyword evidence="2" id="KW-0472">Membrane</keyword>
<evidence type="ECO:0000256" key="2">
    <source>
        <dbReference type="SAM" id="Phobius"/>
    </source>
</evidence>
<proteinExistence type="predicted"/>
<evidence type="ECO:0000313" key="5">
    <source>
        <dbReference type="Proteomes" id="UP001515480"/>
    </source>
</evidence>
<keyword evidence="2" id="KW-0812">Transmembrane</keyword>
<sequence length="856" mass="93867">MGAPPRLPQVLLHRALVCTMAVALLWSTSLSVSQYLTGLFVAVPPVNEVVGVCRHTYSEVHRQKAAHSSCAARQMDQCDRRLAAQMDAEARRSRQSAEANRATVRVAVQMKQECASQQMATLGAVERLQQAGVALVWTRDESACSADERERAQAVVGDIGVVRDRALSLASGYTRDVQLLQALAFSGIDARIEYDAGYFERKTSALHQLPHELQSIAQQQGEALRAALRSLNRSISLCGDGPCELPLQPQLEQMRSQVELLKTALAQQQHEMASYQRAVQSTVEAIGPQLTRIKGAVAQFAPDLSGALPSMELPHLELPTVSLEPLPSAAELQQSLRAFELHRQAEVQQYLREASNSTTSLQVAIAGAAARVPQLTDYDPPPVNTSDARARLTSRSTAFLDEQAAALAAVSRVNPHANASRSSWNRSAAFSLEGLSEALSSRVPFEPLVGTTIDVDFITLAIHNVAWAAMVCDFVWRAYRSVRIIAKYWGRASVGLPLIDMREDADMTAALCGGLGASPTKVLGALFLSPLTGLFIISGALLLLVNLATALYWPTYLHYVHGCITPPRNGTVLSENVYSVSYNYAASHGNEQLAKRMDHFHSVRAANCSAELRDSMREQRAAADELIDAIEARRQGAYDLLLLRKCLDAEAFDVEARRLMPHSQPWVSFSLQLAPGPCDVGLEAAPMRLQPAVFNCSALDNCDHTCHGPSREVTHEFCQSCGCHAEWLVHGILLQLLLAILVFTSINTSRVVFVESCCRNGANSIPPESRATEVRLLWRRMYSGQLEFAANCDLHGNIAVSRDELRARVKEEIWRHSRLGWIGIGCSFALHIPWYLALTYVGGHLQLSQLKPLELV</sequence>
<name>A0AB34IGB9_PRYPA</name>
<organism evidence="3 5">
    <name type="scientific">Prymnesium parvum</name>
    <name type="common">Toxic golden alga</name>
    <dbReference type="NCBI Taxonomy" id="97485"/>
    <lineage>
        <taxon>Eukaryota</taxon>
        <taxon>Haptista</taxon>
        <taxon>Haptophyta</taxon>
        <taxon>Prymnesiophyceae</taxon>
        <taxon>Prymnesiales</taxon>
        <taxon>Prymnesiaceae</taxon>
        <taxon>Prymnesium</taxon>
    </lineage>
</organism>